<reference evidence="3" key="1">
    <citation type="submission" date="2017-04" db="EMBL/GenBank/DDBJ databases">
        <authorList>
            <person name="Varghese N."/>
            <person name="Submissions S."/>
        </authorList>
    </citation>
    <scope>NUCLEOTIDE SEQUENCE [LARGE SCALE GENOMIC DNA]</scope>
    <source>
        <strain evidence="3">DSM 9293</strain>
    </source>
</reference>
<dbReference type="EMBL" id="FWWY01000001">
    <property type="protein sequence ID" value="SMC02171.1"/>
    <property type="molecule type" value="Genomic_DNA"/>
</dbReference>
<dbReference type="SUPFAM" id="SSF53474">
    <property type="entry name" value="alpha/beta-Hydrolases"/>
    <property type="match status" value="1"/>
</dbReference>
<evidence type="ECO:0000313" key="2">
    <source>
        <dbReference type="EMBL" id="SMC02171.1"/>
    </source>
</evidence>
<dbReference type="RefSeq" id="WP_020376262.1">
    <property type="nucleotide sequence ID" value="NZ_FWWY01000001.1"/>
</dbReference>
<feature type="domain" description="AB hydrolase-1" evidence="1">
    <location>
        <begin position="25"/>
        <end position="275"/>
    </location>
</feature>
<evidence type="ECO:0000259" key="1">
    <source>
        <dbReference type="Pfam" id="PF00561"/>
    </source>
</evidence>
<dbReference type="STRING" id="28034.BFX07_02890"/>
<dbReference type="OrthoDB" id="9773293at2"/>
<keyword evidence="3" id="KW-1185">Reference proteome</keyword>
<dbReference type="Proteomes" id="UP000192660">
    <property type="component" value="Unassembled WGS sequence"/>
</dbReference>
<dbReference type="PANTHER" id="PTHR43433">
    <property type="entry name" value="HYDROLASE, ALPHA/BETA FOLD FAMILY PROTEIN"/>
    <property type="match status" value="1"/>
</dbReference>
<organism evidence="2 3">
    <name type="scientific">Sulfobacillus thermosulfidooxidans (strain DSM 9293 / VKM B-1269 / AT-1)</name>
    <dbReference type="NCBI Taxonomy" id="929705"/>
    <lineage>
        <taxon>Bacteria</taxon>
        <taxon>Bacillati</taxon>
        <taxon>Bacillota</taxon>
        <taxon>Clostridia</taxon>
        <taxon>Eubacteriales</taxon>
        <taxon>Clostridiales Family XVII. Incertae Sedis</taxon>
        <taxon>Sulfobacillus</taxon>
    </lineage>
</organism>
<dbReference type="InterPro" id="IPR029058">
    <property type="entry name" value="AB_hydrolase_fold"/>
</dbReference>
<dbReference type="InterPro" id="IPR000073">
    <property type="entry name" value="AB_hydrolase_1"/>
</dbReference>
<sequence length="291" mass="31798">MKTYQIKTRDGRVLHVVEAGDPKGPAVIVHHGTPGAGILYGPHIADALDRHIRLLSYSRPGYGGSTRHEGRNVADAARDVEDILNALNIERCATWGISGGGPHALACAALLPSRVVAACALASVAPYGAQDLDFLAGMGEDNIEEFSAALQGPDAIRADLTQRAQALTHLDLPTLLESMRSLLSFVDQRTLTGDFGAYLLESFSTVKTYGIEGWLDDDLAFVKPWGFDVSAISIPVQIWQGEQDRFVPFSHGQWLRQHIISAESHLNADDGHLTLLAYRVPLVHEWLRHHF</sequence>
<dbReference type="InterPro" id="IPR050471">
    <property type="entry name" value="AB_hydrolase"/>
</dbReference>
<dbReference type="Gene3D" id="3.40.50.1820">
    <property type="entry name" value="alpha/beta hydrolase"/>
    <property type="match status" value="1"/>
</dbReference>
<accession>A0A1W1W791</accession>
<dbReference type="Pfam" id="PF00561">
    <property type="entry name" value="Abhydrolase_1"/>
    <property type="match status" value="1"/>
</dbReference>
<evidence type="ECO:0000313" key="3">
    <source>
        <dbReference type="Proteomes" id="UP000192660"/>
    </source>
</evidence>
<protein>
    <submittedName>
        <fullName evidence="2">Pimeloyl-ACP methyl ester carboxylesterase</fullName>
    </submittedName>
</protein>
<dbReference type="AlphaFoldDB" id="A0A1W1W791"/>
<dbReference type="PANTHER" id="PTHR43433:SF5">
    <property type="entry name" value="AB HYDROLASE-1 DOMAIN-CONTAINING PROTEIN"/>
    <property type="match status" value="1"/>
</dbReference>
<name>A0A1W1W791_SULTA</name>
<gene>
    <name evidence="2" type="ORF">SAMN00768000_0389</name>
</gene>
<proteinExistence type="predicted"/>